<gene>
    <name evidence="2" type="ORF">HNR67_002073</name>
</gene>
<feature type="transmembrane region" description="Helical" evidence="1">
    <location>
        <begin position="194"/>
        <end position="211"/>
    </location>
</feature>
<feature type="transmembrane region" description="Helical" evidence="1">
    <location>
        <begin position="124"/>
        <end position="142"/>
    </location>
</feature>
<keyword evidence="1" id="KW-0472">Membrane</keyword>
<dbReference type="AlphaFoldDB" id="A0A7W7C7G3"/>
<evidence type="ECO:0000256" key="1">
    <source>
        <dbReference type="SAM" id="Phobius"/>
    </source>
</evidence>
<protein>
    <submittedName>
        <fullName evidence="2">FtsH-binding integral membrane protein</fullName>
    </submittedName>
</protein>
<name>A0A7W7C7G3_9PSEU</name>
<evidence type="ECO:0000313" key="2">
    <source>
        <dbReference type="EMBL" id="MBB4675955.1"/>
    </source>
</evidence>
<dbReference type="EMBL" id="JACHMH010000001">
    <property type="protein sequence ID" value="MBB4675955.1"/>
    <property type="molecule type" value="Genomic_DNA"/>
</dbReference>
<organism evidence="2 3">
    <name type="scientific">Crossiella cryophila</name>
    <dbReference type="NCBI Taxonomy" id="43355"/>
    <lineage>
        <taxon>Bacteria</taxon>
        <taxon>Bacillati</taxon>
        <taxon>Actinomycetota</taxon>
        <taxon>Actinomycetes</taxon>
        <taxon>Pseudonocardiales</taxon>
        <taxon>Pseudonocardiaceae</taxon>
        <taxon>Crossiella</taxon>
    </lineage>
</organism>
<keyword evidence="1" id="KW-0812">Transmembrane</keyword>
<proteinExistence type="predicted"/>
<sequence length="234" mass="25362">MDPTLRLLTRLLATSALCWLACAAAVAFFIDYVYFGALDPFRSTFSEFIFTRQGARLVGISMLATAFASLVLGAALISAKVPGCRAAAWLIGVWAVGLGIAAVFPMEPVHEPLTAHGAVHRYAALTGFITLPLAGLLLAAQFRAHPEWASLTRTLRVLSTLGLAGVLAFLVTFLPLARPLWLLGERGYSGLTERLLLAVHVLLLLVLAWRLRRHAAQPEITPKREPALVRGERC</sequence>
<dbReference type="Pfam" id="PF06197">
    <property type="entry name" value="DUF998"/>
    <property type="match status" value="1"/>
</dbReference>
<keyword evidence="1" id="KW-1133">Transmembrane helix</keyword>
<feature type="transmembrane region" description="Helical" evidence="1">
    <location>
        <begin position="86"/>
        <end position="104"/>
    </location>
</feature>
<dbReference type="RefSeq" id="WP_185001845.1">
    <property type="nucleotide sequence ID" value="NZ_BAAAUI010000021.1"/>
</dbReference>
<feature type="transmembrane region" description="Helical" evidence="1">
    <location>
        <begin position="12"/>
        <end position="35"/>
    </location>
</feature>
<feature type="transmembrane region" description="Helical" evidence="1">
    <location>
        <begin position="55"/>
        <end position="79"/>
    </location>
</feature>
<keyword evidence="3" id="KW-1185">Reference proteome</keyword>
<feature type="transmembrane region" description="Helical" evidence="1">
    <location>
        <begin position="154"/>
        <end position="174"/>
    </location>
</feature>
<evidence type="ECO:0000313" key="3">
    <source>
        <dbReference type="Proteomes" id="UP000533598"/>
    </source>
</evidence>
<dbReference type="Proteomes" id="UP000533598">
    <property type="component" value="Unassembled WGS sequence"/>
</dbReference>
<dbReference type="InterPro" id="IPR009339">
    <property type="entry name" value="DUF998"/>
</dbReference>
<comment type="caution">
    <text evidence="2">The sequence shown here is derived from an EMBL/GenBank/DDBJ whole genome shotgun (WGS) entry which is preliminary data.</text>
</comment>
<accession>A0A7W7C7G3</accession>
<reference evidence="2 3" key="1">
    <citation type="submission" date="2020-08" db="EMBL/GenBank/DDBJ databases">
        <title>Sequencing the genomes of 1000 actinobacteria strains.</title>
        <authorList>
            <person name="Klenk H.-P."/>
        </authorList>
    </citation>
    <scope>NUCLEOTIDE SEQUENCE [LARGE SCALE GENOMIC DNA]</scope>
    <source>
        <strain evidence="2 3">DSM 44230</strain>
    </source>
</reference>